<proteinExistence type="predicted"/>
<dbReference type="Gene3D" id="3.90.190.10">
    <property type="entry name" value="Protein tyrosine phosphatase superfamily"/>
    <property type="match status" value="1"/>
</dbReference>
<gene>
    <name evidence="1" type="primary">Dusp11</name>
    <name evidence="1" type="ORF">GTO93_0010682</name>
</gene>
<reference evidence="1" key="1">
    <citation type="journal article" date="2021" name="Cell">
        <title>Tracing the genetic footprints of vertebrate landing in non-teleost ray-finned fishes.</title>
        <authorList>
            <person name="Bi X."/>
            <person name="Wang K."/>
            <person name="Yang L."/>
            <person name="Pan H."/>
            <person name="Jiang H."/>
            <person name="Wei Q."/>
            <person name="Fang M."/>
            <person name="Yu H."/>
            <person name="Zhu C."/>
            <person name="Cai Y."/>
            <person name="He Y."/>
            <person name="Gan X."/>
            <person name="Zeng H."/>
            <person name="Yu D."/>
            <person name="Zhu Y."/>
            <person name="Jiang H."/>
            <person name="Qiu Q."/>
            <person name="Yang H."/>
            <person name="Zhang Y.E."/>
            <person name="Wang W."/>
            <person name="Zhu M."/>
            <person name="He S."/>
            <person name="Zhang G."/>
        </authorList>
    </citation>
    <scope>NUCLEOTIDE SEQUENCE</scope>
    <source>
        <strain evidence="1">Pddl_001</strain>
    </source>
</reference>
<evidence type="ECO:0000313" key="1">
    <source>
        <dbReference type="EMBL" id="MBN3277670.1"/>
    </source>
</evidence>
<organism evidence="1 2">
    <name type="scientific">Polyodon spathula</name>
    <name type="common">North American paddlefish</name>
    <name type="synonym">Squalus spathula</name>
    <dbReference type="NCBI Taxonomy" id="7913"/>
    <lineage>
        <taxon>Eukaryota</taxon>
        <taxon>Metazoa</taxon>
        <taxon>Chordata</taxon>
        <taxon>Craniata</taxon>
        <taxon>Vertebrata</taxon>
        <taxon>Euteleostomi</taxon>
        <taxon>Actinopterygii</taxon>
        <taxon>Chondrostei</taxon>
        <taxon>Acipenseriformes</taxon>
        <taxon>Polyodontidae</taxon>
        <taxon>Polyodon</taxon>
    </lineage>
</organism>
<accession>A0ABS2XTH7</accession>
<name>A0ABS2XTH7_POLSP</name>
<dbReference type="InterPro" id="IPR029021">
    <property type="entry name" value="Prot-tyrosine_phosphatase-like"/>
</dbReference>
<keyword evidence="2" id="KW-1185">Reference proteome</keyword>
<evidence type="ECO:0000313" key="2">
    <source>
        <dbReference type="Proteomes" id="UP001166093"/>
    </source>
</evidence>
<dbReference type="EMBL" id="JAAWVQ010072462">
    <property type="protein sequence ID" value="MBN3277670.1"/>
    <property type="molecule type" value="Genomic_DNA"/>
</dbReference>
<protein>
    <submittedName>
        <fullName evidence="1">DUS11 phosphatase</fullName>
    </submittedName>
</protein>
<feature type="non-terminal residue" evidence="1">
    <location>
        <position position="1"/>
    </location>
</feature>
<comment type="caution">
    <text evidence="1">The sequence shown here is derived from an EMBL/GenBank/DDBJ whole genome shotgun (WGS) entry which is preliminary data.</text>
</comment>
<dbReference type="Proteomes" id="UP001166093">
    <property type="component" value="Unassembled WGS sequence"/>
</dbReference>
<sequence length="147" mass="16417">MLKPRPILQGRSALKALINVNGSGLSIRDRAGPSQRLIVTGCPRLRSANPGQLKVDGRGSGRSAVCEASGRISQRGFFTQAPAMTNSKKNHLPDRWTEYSAVGKRIPGTRFVAFKVPLRQVRCDLHAFYYYFLPACPFIIMRFKPRK</sequence>
<feature type="non-terminal residue" evidence="1">
    <location>
        <position position="147"/>
    </location>
</feature>